<dbReference type="AlphaFoldDB" id="A0A6P4AJV8"/>
<dbReference type="InterPro" id="IPR013097">
    <property type="entry name" value="Dabb"/>
</dbReference>
<organism evidence="3 4">
    <name type="scientific">Ziziphus jujuba</name>
    <name type="common">Chinese jujube</name>
    <name type="synonym">Ziziphus sativa</name>
    <dbReference type="NCBI Taxonomy" id="326968"/>
    <lineage>
        <taxon>Eukaryota</taxon>
        <taxon>Viridiplantae</taxon>
        <taxon>Streptophyta</taxon>
        <taxon>Embryophyta</taxon>
        <taxon>Tracheophyta</taxon>
        <taxon>Spermatophyta</taxon>
        <taxon>Magnoliopsida</taxon>
        <taxon>eudicotyledons</taxon>
        <taxon>Gunneridae</taxon>
        <taxon>Pentapetalae</taxon>
        <taxon>rosids</taxon>
        <taxon>fabids</taxon>
        <taxon>Rosales</taxon>
        <taxon>Rhamnaceae</taxon>
        <taxon>Paliureae</taxon>
        <taxon>Ziziphus</taxon>
    </lineage>
</organism>
<evidence type="ECO:0000313" key="4">
    <source>
        <dbReference type="RefSeq" id="XP_015896203.3"/>
    </source>
</evidence>
<name>A0A6P4AJV8_ZIZJJ</name>
<dbReference type="InParanoid" id="A0A6P4AJV8"/>
<feature type="domain" description="Stress-response A/B barrel" evidence="2">
    <location>
        <begin position="74"/>
        <end position="167"/>
    </location>
</feature>
<protein>
    <submittedName>
        <fullName evidence="4">Uncharacterized protein LOC107429939</fullName>
    </submittedName>
</protein>
<sequence length="292" mass="33542">MLIQAHCSTSSPIHLTHLSFQNPMLSHRLPFNVSGFNGVLNMRSGQRLGLGTTVSASSERQSSSFNEQKKRKIVEHICLLKAKADLSDEEENDMLDYLYTTQYQMAGVLSVSLGRISNENLDNFTHAVYMRFQKKEELEKFYDKPFYLRVLKEHVFPYCHGFLNVDYESEVEDDMLPIFRKGEEFNYGVEFVLLISFADKAIGSIEDALASLERVMVGFPSLIVQSTQGRNFNVSSEEYTHGVVTRFRSFKAFEIFMSSSEYKDIWKSKFQPITQKILSVYYSVDPVGTEIM</sequence>
<dbReference type="PROSITE" id="PS51502">
    <property type="entry name" value="S_R_A_B_BARREL"/>
    <property type="match status" value="2"/>
</dbReference>
<dbReference type="Pfam" id="PF07876">
    <property type="entry name" value="Dabb"/>
    <property type="match status" value="1"/>
</dbReference>
<dbReference type="PANTHER" id="PTHR33178:SF5">
    <property type="entry name" value="EXPRESSED PROTEIN"/>
    <property type="match status" value="1"/>
</dbReference>
<evidence type="ECO:0000313" key="3">
    <source>
        <dbReference type="Proteomes" id="UP001652623"/>
    </source>
</evidence>
<evidence type="ECO:0000256" key="1">
    <source>
        <dbReference type="ARBA" id="ARBA00011738"/>
    </source>
</evidence>
<accession>A0A6P4AJV8</accession>
<feature type="domain" description="Stress-response A/B barrel" evidence="2">
    <location>
        <begin position="189"/>
        <end position="282"/>
    </location>
</feature>
<dbReference type="SMART" id="SM00886">
    <property type="entry name" value="Dabb"/>
    <property type="match status" value="2"/>
</dbReference>
<evidence type="ECO:0000259" key="2">
    <source>
        <dbReference type="PROSITE" id="PS51502"/>
    </source>
</evidence>
<dbReference type="InterPro" id="IPR011008">
    <property type="entry name" value="Dimeric_a/b-barrel"/>
</dbReference>
<dbReference type="KEGG" id="zju:107429939"/>
<dbReference type="PANTHER" id="PTHR33178">
    <property type="match status" value="1"/>
</dbReference>
<dbReference type="GeneID" id="107429939"/>
<proteinExistence type="predicted"/>
<dbReference type="FunCoup" id="A0A6P4AJV8">
    <property type="interactions" value="1676"/>
</dbReference>
<dbReference type="SUPFAM" id="SSF54909">
    <property type="entry name" value="Dimeric alpha+beta barrel"/>
    <property type="match status" value="2"/>
</dbReference>
<dbReference type="InterPro" id="IPR044662">
    <property type="entry name" value="HS1/DABB1-like"/>
</dbReference>
<reference evidence="4" key="1">
    <citation type="submission" date="2025-08" db="UniProtKB">
        <authorList>
            <consortium name="RefSeq"/>
        </authorList>
    </citation>
    <scope>IDENTIFICATION</scope>
    <source>
        <tissue evidence="4">Seedling</tissue>
    </source>
</reference>
<keyword evidence="3" id="KW-1185">Reference proteome</keyword>
<dbReference type="Proteomes" id="UP001652623">
    <property type="component" value="Chromosome 6"/>
</dbReference>
<gene>
    <name evidence="4" type="primary">LOC107429939</name>
</gene>
<dbReference type="RefSeq" id="XP_015896203.3">
    <property type="nucleotide sequence ID" value="XM_016040717.4"/>
</dbReference>
<comment type="subunit">
    <text evidence="1">Homodimer.</text>
</comment>
<dbReference type="Gene3D" id="3.30.70.100">
    <property type="match status" value="2"/>
</dbReference>